<reference evidence="1 2" key="1">
    <citation type="submission" date="2017-05" db="EMBL/GenBank/DDBJ databases">
        <title>Vagococcus spp. assemblies.</title>
        <authorList>
            <person name="Gulvik C.A."/>
        </authorList>
    </citation>
    <scope>NUCLEOTIDE SEQUENCE [LARGE SCALE GENOMIC DNA]</scope>
    <source>
        <strain evidence="1 2">SS1714</strain>
    </source>
</reference>
<gene>
    <name evidence="1" type="ORF">CBF28_03335</name>
</gene>
<accession>A0A430B8A8</accession>
<dbReference type="Proteomes" id="UP000288028">
    <property type="component" value="Unassembled WGS sequence"/>
</dbReference>
<dbReference type="EMBL" id="NGKB01000002">
    <property type="protein sequence ID" value="RSU16574.1"/>
    <property type="molecule type" value="Genomic_DNA"/>
</dbReference>
<dbReference type="OrthoDB" id="1879214at2"/>
<organism evidence="1 2">
    <name type="scientific">Vagococcus carniphilus</name>
    <dbReference type="NCBI Taxonomy" id="218144"/>
    <lineage>
        <taxon>Bacteria</taxon>
        <taxon>Bacillati</taxon>
        <taxon>Bacillota</taxon>
        <taxon>Bacilli</taxon>
        <taxon>Lactobacillales</taxon>
        <taxon>Enterococcaceae</taxon>
        <taxon>Vagococcus</taxon>
    </lineage>
</organism>
<dbReference type="AlphaFoldDB" id="A0A430B8A8"/>
<dbReference type="GeneID" id="95580322"/>
<keyword evidence="2" id="KW-1185">Reference proteome</keyword>
<evidence type="ECO:0000313" key="1">
    <source>
        <dbReference type="EMBL" id="RSU16574.1"/>
    </source>
</evidence>
<name>A0A430B8A8_9ENTE</name>
<protein>
    <submittedName>
        <fullName evidence="1">Uncharacterized protein</fullName>
    </submittedName>
</protein>
<sequence length="95" mass="11515">MVQKIKTSSNEYWLIEQKDIFQNILIGDAVRLTRQKSDDYFFIHDVQLIKSNKIKSYDDILDNEILFFNYVKRMKEVPVRNFITEDFDVKKYLVD</sequence>
<dbReference type="RefSeq" id="WP_126791911.1">
    <property type="nucleotide sequence ID" value="NZ_CP060720.1"/>
</dbReference>
<evidence type="ECO:0000313" key="2">
    <source>
        <dbReference type="Proteomes" id="UP000288028"/>
    </source>
</evidence>
<proteinExistence type="predicted"/>
<comment type="caution">
    <text evidence="1">The sequence shown here is derived from an EMBL/GenBank/DDBJ whole genome shotgun (WGS) entry which is preliminary data.</text>
</comment>